<dbReference type="Proteomes" id="UP001642409">
    <property type="component" value="Unassembled WGS sequence"/>
</dbReference>
<keyword evidence="8" id="KW-1185">Reference proteome</keyword>
<dbReference type="InterPro" id="IPR004344">
    <property type="entry name" value="TTL/TTLL_fam"/>
</dbReference>
<dbReference type="Gene3D" id="3.30.470.20">
    <property type="entry name" value="ATP-grasp fold, B domain"/>
    <property type="match status" value="1"/>
</dbReference>
<dbReference type="GO" id="GO:0015631">
    <property type="term" value="F:tubulin binding"/>
    <property type="evidence" value="ECO:0007669"/>
    <property type="project" value="TreeGrafter"/>
</dbReference>
<dbReference type="PROSITE" id="PS51221">
    <property type="entry name" value="TTL"/>
    <property type="match status" value="1"/>
</dbReference>
<protein>
    <recommendedName>
        <fullName evidence="4">Tubulin--tyrosine ligase-like protein 5</fullName>
    </recommendedName>
</protein>
<evidence type="ECO:0000313" key="7">
    <source>
        <dbReference type="EMBL" id="CAL6013342.1"/>
    </source>
</evidence>
<dbReference type="EMBL" id="CAXDID020000068">
    <property type="protein sequence ID" value="CAL6013342.1"/>
    <property type="molecule type" value="Genomic_DNA"/>
</dbReference>
<accession>A0AA86Q9I6</accession>
<evidence type="ECO:0000313" key="6">
    <source>
        <dbReference type="EMBL" id="CAI9948707.1"/>
    </source>
</evidence>
<evidence type="ECO:0000256" key="3">
    <source>
        <dbReference type="ARBA" id="ARBA00022840"/>
    </source>
</evidence>
<dbReference type="GO" id="GO:0000226">
    <property type="term" value="P:microtubule cytoskeleton organization"/>
    <property type="evidence" value="ECO:0007669"/>
    <property type="project" value="TreeGrafter"/>
</dbReference>
<evidence type="ECO:0000256" key="4">
    <source>
        <dbReference type="ARBA" id="ARBA00041448"/>
    </source>
</evidence>
<comment type="caution">
    <text evidence="6">The sequence shown here is derived from an EMBL/GenBank/DDBJ whole genome shotgun (WGS) entry which is preliminary data.</text>
</comment>
<keyword evidence="1 6" id="KW-0436">Ligase</keyword>
<dbReference type="GO" id="GO:0070740">
    <property type="term" value="F:tubulin-glutamic acid ligase activity"/>
    <property type="evidence" value="ECO:0007669"/>
    <property type="project" value="TreeGrafter"/>
</dbReference>
<name>A0AA86Q9I6_9EUKA</name>
<proteinExistence type="predicted"/>
<evidence type="ECO:0000256" key="1">
    <source>
        <dbReference type="ARBA" id="ARBA00022598"/>
    </source>
</evidence>
<dbReference type="SUPFAM" id="SSF56059">
    <property type="entry name" value="Glutathione synthetase ATP-binding domain-like"/>
    <property type="match status" value="1"/>
</dbReference>
<dbReference type="EMBL" id="CATOUU010000790">
    <property type="protein sequence ID" value="CAI9948707.1"/>
    <property type="molecule type" value="Genomic_DNA"/>
</dbReference>
<dbReference type="AlphaFoldDB" id="A0AA86Q9I6"/>
<keyword evidence="2" id="KW-0547">Nucleotide-binding</keyword>
<dbReference type="GO" id="GO:0036064">
    <property type="term" value="C:ciliary basal body"/>
    <property type="evidence" value="ECO:0007669"/>
    <property type="project" value="TreeGrafter"/>
</dbReference>
<comment type="catalytic activity">
    <reaction evidence="5">
        <text>L-glutamyl-[protein] + L-glutamate + ATP = gamma-L-glutamyl-L-glutamyl-[protein] + ADP + phosphate + H(+)</text>
        <dbReference type="Rhea" id="RHEA:60144"/>
        <dbReference type="Rhea" id="RHEA-COMP:10208"/>
        <dbReference type="Rhea" id="RHEA-COMP:15517"/>
        <dbReference type="ChEBI" id="CHEBI:15378"/>
        <dbReference type="ChEBI" id="CHEBI:29973"/>
        <dbReference type="ChEBI" id="CHEBI:29985"/>
        <dbReference type="ChEBI" id="CHEBI:30616"/>
        <dbReference type="ChEBI" id="CHEBI:43474"/>
        <dbReference type="ChEBI" id="CHEBI:143622"/>
        <dbReference type="ChEBI" id="CHEBI:456216"/>
    </reaction>
    <physiologicalReaction direction="left-to-right" evidence="5">
        <dbReference type="Rhea" id="RHEA:60145"/>
    </physiologicalReaction>
</comment>
<dbReference type="PANTHER" id="PTHR12241">
    <property type="entry name" value="TUBULIN POLYGLUTAMYLASE"/>
    <property type="match status" value="1"/>
</dbReference>
<reference evidence="6" key="1">
    <citation type="submission" date="2023-06" db="EMBL/GenBank/DDBJ databases">
        <authorList>
            <person name="Kurt Z."/>
        </authorList>
    </citation>
    <scope>NUCLEOTIDE SEQUENCE</scope>
</reference>
<evidence type="ECO:0000256" key="5">
    <source>
        <dbReference type="ARBA" id="ARBA00049274"/>
    </source>
</evidence>
<keyword evidence="3" id="KW-0067">ATP-binding</keyword>
<dbReference type="GO" id="GO:0005524">
    <property type="term" value="F:ATP binding"/>
    <property type="evidence" value="ECO:0007669"/>
    <property type="project" value="UniProtKB-KW"/>
</dbReference>
<gene>
    <name evidence="7" type="ORF">HINF_LOCUS23741</name>
    <name evidence="6" type="ORF">HINF_LOCUS36352</name>
</gene>
<dbReference type="PANTHER" id="PTHR12241:SF145">
    <property type="entry name" value="TUBULIN POLYGLUTAMYLASE TTLL5"/>
    <property type="match status" value="1"/>
</dbReference>
<evidence type="ECO:0000313" key="8">
    <source>
        <dbReference type="Proteomes" id="UP001642409"/>
    </source>
</evidence>
<organism evidence="6">
    <name type="scientific">Hexamita inflata</name>
    <dbReference type="NCBI Taxonomy" id="28002"/>
    <lineage>
        <taxon>Eukaryota</taxon>
        <taxon>Metamonada</taxon>
        <taxon>Diplomonadida</taxon>
        <taxon>Hexamitidae</taxon>
        <taxon>Hexamitinae</taxon>
        <taxon>Hexamita</taxon>
    </lineage>
</organism>
<dbReference type="Pfam" id="PF03133">
    <property type="entry name" value="TTL"/>
    <property type="match status" value="1"/>
</dbReference>
<reference evidence="7 8" key="2">
    <citation type="submission" date="2024-07" db="EMBL/GenBank/DDBJ databases">
        <authorList>
            <person name="Akdeniz Z."/>
        </authorList>
    </citation>
    <scope>NUCLEOTIDE SEQUENCE [LARGE SCALE GENOMIC DNA]</scope>
</reference>
<evidence type="ECO:0000256" key="2">
    <source>
        <dbReference type="ARBA" id="ARBA00022741"/>
    </source>
</evidence>
<sequence>MKSVYFDSLATDYVKEIFASRGYVQLPLKEAQLLWTMSKDASFFTKLQQTQISNQLPGIMFMDRKDYLFQSLNQYMLQNNNALQNKITPFYPKTLILNSEKNQFVFDDSFYIYKPAVNSRGNGIIISKTIPDETENGVFQKFLANPVLYQNKKFDLRVYSLFWSGKYYRHQKFLVRLCSEEFQTVNEDNKKDNLKHLTNCFINHQKQSGAEVLKELKIDQNEVFSQIDEILKHVFKACFEQIQKKQKQAKFTYSFQLLGIDIILNQNGNKIEANLLEVNANPSVEATHDVDHEVKGKVINDLIDAIENKGFGEWVEIGQIE</sequence>